<evidence type="ECO:0000259" key="6">
    <source>
        <dbReference type="PROSITE" id="PS51192"/>
    </source>
</evidence>
<keyword evidence="4" id="KW-0067">ATP-binding</keyword>
<feature type="non-terminal residue" evidence="8">
    <location>
        <position position="357"/>
    </location>
</feature>
<accession>A0A2P4XCV3</accession>
<dbReference type="PROSITE" id="PS51192">
    <property type="entry name" value="HELICASE_ATP_BIND_1"/>
    <property type="match status" value="1"/>
</dbReference>
<dbReference type="GO" id="GO:0016787">
    <property type="term" value="F:hydrolase activity"/>
    <property type="evidence" value="ECO:0007669"/>
    <property type="project" value="UniProtKB-KW"/>
</dbReference>
<gene>
    <name evidence="8" type="ORF">PHPALM_21219</name>
</gene>
<dbReference type="InterPro" id="IPR044742">
    <property type="entry name" value="DEAD/DEAH_RhlB"/>
</dbReference>
<feature type="domain" description="Helicase ATP-binding" evidence="6">
    <location>
        <begin position="133"/>
        <end position="317"/>
    </location>
</feature>
<reference evidence="8 9" key="1">
    <citation type="journal article" date="2017" name="Genome Biol. Evol.">
        <title>Phytophthora megakarya and P. palmivora, closely related causal agents of cacao black pod rot, underwent increases in genome sizes and gene numbers by different mechanisms.</title>
        <authorList>
            <person name="Ali S.S."/>
            <person name="Shao J."/>
            <person name="Lary D.J."/>
            <person name="Kronmiller B."/>
            <person name="Shen D."/>
            <person name="Strem M.D."/>
            <person name="Amoako-Attah I."/>
            <person name="Akrofi A.Y."/>
            <person name="Begoude B.A."/>
            <person name="Ten Hoopen G.M."/>
            <person name="Coulibaly K."/>
            <person name="Kebe B.I."/>
            <person name="Melnick R.L."/>
            <person name="Guiltinan M.J."/>
            <person name="Tyler B.M."/>
            <person name="Meinhardt L.W."/>
            <person name="Bailey B.A."/>
        </authorList>
    </citation>
    <scope>NUCLEOTIDE SEQUENCE [LARGE SCALE GENOMIC DNA]</scope>
    <source>
        <strain evidence="9">sbr112.9</strain>
    </source>
</reference>
<dbReference type="CDD" id="cd00268">
    <property type="entry name" value="DEADc"/>
    <property type="match status" value="1"/>
</dbReference>
<dbReference type="InterPro" id="IPR014001">
    <property type="entry name" value="Helicase_ATP-bd"/>
</dbReference>
<dbReference type="OrthoDB" id="360161at2759"/>
<keyword evidence="9" id="KW-1185">Reference proteome</keyword>
<dbReference type="EMBL" id="NCKW01011518">
    <property type="protein sequence ID" value="POM63391.1"/>
    <property type="molecule type" value="Genomic_DNA"/>
</dbReference>
<dbReference type="Gene3D" id="3.30.60.220">
    <property type="match status" value="1"/>
</dbReference>
<keyword evidence="2" id="KW-0378">Hydrolase</keyword>
<evidence type="ECO:0000259" key="7">
    <source>
        <dbReference type="PROSITE" id="PS51195"/>
    </source>
</evidence>
<evidence type="ECO:0000313" key="8">
    <source>
        <dbReference type="EMBL" id="POM63391.1"/>
    </source>
</evidence>
<sequence length="357" mass="39525">MPVSDWVDHPTIQANMTTNELLAGEPVCVVCGRYGEYVCDATDEDVCSLQCRDVSIARRQQKRQQEAQELKHSEELRRELGIKITIGSAGGSGNAPYPTPLVDFAQAQLPKKLLMNLSANGFERPTPVQMQTIPCVLQGHNVLVSAPTGTGKTASYLIPTITEIVFAREVQKETVALVLVPVRELAIQIESVAKSLVRGIADMKTALLVGGFPVPTQRYRLQGGVQIIVATPGRFLDIFTNYSGGDVILPAIRTCVIDEVDTMLDVGFRPQISQIVALLGGLSDKKQEDIQLLFFSATISDEVETLVQQVLKLQIKQVYTRIDVHNEIKRNARYSLNSSVKHVVRWSEDKRKKIELF</sequence>
<dbReference type="InterPro" id="IPR027417">
    <property type="entry name" value="P-loop_NTPase"/>
</dbReference>
<protein>
    <submittedName>
        <fullName evidence="8">DEAD/DEAH box RNA helicase</fullName>
    </submittedName>
</protein>
<evidence type="ECO:0000256" key="2">
    <source>
        <dbReference type="ARBA" id="ARBA00022801"/>
    </source>
</evidence>
<comment type="caution">
    <text evidence="8">The sequence shown here is derived from an EMBL/GenBank/DDBJ whole genome shotgun (WGS) entry which is preliminary data.</text>
</comment>
<organism evidence="8 9">
    <name type="scientific">Phytophthora palmivora</name>
    <dbReference type="NCBI Taxonomy" id="4796"/>
    <lineage>
        <taxon>Eukaryota</taxon>
        <taxon>Sar</taxon>
        <taxon>Stramenopiles</taxon>
        <taxon>Oomycota</taxon>
        <taxon>Peronosporomycetes</taxon>
        <taxon>Peronosporales</taxon>
        <taxon>Peronosporaceae</taxon>
        <taxon>Phytophthora</taxon>
    </lineage>
</organism>
<dbReference type="InterPro" id="IPR011545">
    <property type="entry name" value="DEAD/DEAH_box_helicase_dom"/>
</dbReference>
<keyword evidence="3 8" id="KW-0347">Helicase</keyword>
<evidence type="ECO:0000313" key="9">
    <source>
        <dbReference type="Proteomes" id="UP000237271"/>
    </source>
</evidence>
<dbReference type="InterPro" id="IPR014014">
    <property type="entry name" value="RNA_helicase_DEAD_Q_motif"/>
</dbReference>
<dbReference type="Proteomes" id="UP000237271">
    <property type="component" value="Unassembled WGS sequence"/>
</dbReference>
<dbReference type="SUPFAM" id="SSF52540">
    <property type="entry name" value="P-loop containing nucleoside triphosphate hydrolases"/>
    <property type="match status" value="1"/>
</dbReference>
<evidence type="ECO:0000256" key="1">
    <source>
        <dbReference type="ARBA" id="ARBA00022741"/>
    </source>
</evidence>
<dbReference type="Pfam" id="PF00270">
    <property type="entry name" value="DEAD"/>
    <property type="match status" value="1"/>
</dbReference>
<dbReference type="GO" id="GO:0003676">
    <property type="term" value="F:nucleic acid binding"/>
    <property type="evidence" value="ECO:0007669"/>
    <property type="project" value="InterPro"/>
</dbReference>
<dbReference type="GO" id="GO:0005829">
    <property type="term" value="C:cytosol"/>
    <property type="evidence" value="ECO:0007669"/>
    <property type="project" value="TreeGrafter"/>
</dbReference>
<feature type="short sequence motif" description="Q motif" evidence="5">
    <location>
        <begin position="102"/>
        <end position="130"/>
    </location>
</feature>
<dbReference type="PROSITE" id="PS51195">
    <property type="entry name" value="Q_MOTIF"/>
    <property type="match status" value="1"/>
</dbReference>
<dbReference type="InterPro" id="IPR050079">
    <property type="entry name" value="DEAD_box_RNA_helicase"/>
</dbReference>
<proteinExistence type="predicted"/>
<dbReference type="GO" id="GO:0005524">
    <property type="term" value="F:ATP binding"/>
    <property type="evidence" value="ECO:0007669"/>
    <property type="project" value="UniProtKB-KW"/>
</dbReference>
<dbReference type="Pfam" id="PF04438">
    <property type="entry name" value="zf-HIT"/>
    <property type="match status" value="1"/>
</dbReference>
<evidence type="ECO:0000256" key="5">
    <source>
        <dbReference type="PROSITE-ProRule" id="PRU00552"/>
    </source>
</evidence>
<evidence type="ECO:0000256" key="4">
    <source>
        <dbReference type="ARBA" id="ARBA00022840"/>
    </source>
</evidence>
<dbReference type="GO" id="GO:0003724">
    <property type="term" value="F:RNA helicase activity"/>
    <property type="evidence" value="ECO:0007669"/>
    <property type="project" value="InterPro"/>
</dbReference>
<dbReference type="CDD" id="cd23022">
    <property type="entry name" value="zf-HIT_DDX59"/>
    <property type="match status" value="1"/>
</dbReference>
<dbReference type="PANTHER" id="PTHR47959:SF13">
    <property type="entry name" value="ATP-DEPENDENT RNA HELICASE RHLE"/>
    <property type="match status" value="1"/>
</dbReference>
<feature type="domain" description="DEAD-box RNA helicase Q" evidence="7">
    <location>
        <begin position="102"/>
        <end position="130"/>
    </location>
</feature>
<name>A0A2P4XCV3_9STRA</name>
<dbReference type="InterPro" id="IPR007529">
    <property type="entry name" value="Znf_HIT"/>
</dbReference>
<keyword evidence="1" id="KW-0547">Nucleotide-binding</keyword>
<dbReference type="SMART" id="SM00487">
    <property type="entry name" value="DEXDc"/>
    <property type="match status" value="1"/>
</dbReference>
<dbReference type="Gene3D" id="3.40.50.300">
    <property type="entry name" value="P-loop containing nucleotide triphosphate hydrolases"/>
    <property type="match status" value="1"/>
</dbReference>
<dbReference type="PANTHER" id="PTHR47959">
    <property type="entry name" value="ATP-DEPENDENT RNA HELICASE RHLE-RELATED"/>
    <property type="match status" value="1"/>
</dbReference>
<dbReference type="AlphaFoldDB" id="A0A2P4XCV3"/>
<evidence type="ECO:0000256" key="3">
    <source>
        <dbReference type="ARBA" id="ARBA00022806"/>
    </source>
</evidence>